<dbReference type="PANTHER" id="PTHR30537:SF26">
    <property type="entry name" value="GLYCINE CLEAVAGE SYSTEM TRANSCRIPTIONAL ACTIVATOR"/>
    <property type="match status" value="1"/>
</dbReference>
<comment type="similarity">
    <text evidence="1">Belongs to the LysR transcriptional regulatory family.</text>
</comment>
<dbReference type="InterPro" id="IPR005119">
    <property type="entry name" value="LysR_subst-bd"/>
</dbReference>
<dbReference type="Pfam" id="PF03466">
    <property type="entry name" value="LysR_substrate"/>
    <property type="match status" value="1"/>
</dbReference>
<dbReference type="Proteomes" id="UP001224997">
    <property type="component" value="Unassembled WGS sequence"/>
</dbReference>
<feature type="domain" description="HTH lysR-type" evidence="5">
    <location>
        <begin position="22"/>
        <end position="79"/>
    </location>
</feature>
<evidence type="ECO:0000313" key="7">
    <source>
        <dbReference type="Proteomes" id="UP001224997"/>
    </source>
</evidence>
<keyword evidence="7" id="KW-1185">Reference proteome</keyword>
<sequence length="326" mass="35586">MTSRTQRTAVTEMPPIKRRYLPSLGAFATFEVAAKHLSFTLAAKELNVTQGAVSQQIRLLERALDKALFLRKHNALELTPEGATLFASVTAGLDTISAGVAAVTGDEGPQTITIAATDGMANYWLKPLINSFRADHPGIGFTVFASDENDTLRNYSEVDVSILCGNERCEAGEELHFLFPEVAQPVCSPGFMQRIGPSPSAEALGQVPLLHLHERHWSADAIGWHPLGWPEWFSAQGVDWSRDFALTSNKVGLLTEAAIAGEGVMLGWHHMVRSLVRQGRLVFAHPAPISMGRGNFLNCRLKSMDRPAVAAFVQHLLRQVKAQGEV</sequence>
<evidence type="ECO:0000256" key="4">
    <source>
        <dbReference type="ARBA" id="ARBA00023163"/>
    </source>
</evidence>
<evidence type="ECO:0000256" key="3">
    <source>
        <dbReference type="ARBA" id="ARBA00023125"/>
    </source>
</evidence>
<gene>
    <name evidence="6" type="ORF">Q5Y72_10720</name>
</gene>
<dbReference type="PROSITE" id="PS50931">
    <property type="entry name" value="HTH_LYSR"/>
    <property type="match status" value="1"/>
</dbReference>
<evidence type="ECO:0000313" key="6">
    <source>
        <dbReference type="EMBL" id="MDP5307565.1"/>
    </source>
</evidence>
<keyword evidence="3" id="KW-0238">DNA-binding</keyword>
<dbReference type="Gene3D" id="1.10.10.10">
    <property type="entry name" value="Winged helix-like DNA-binding domain superfamily/Winged helix DNA-binding domain"/>
    <property type="match status" value="1"/>
</dbReference>
<reference evidence="6 7" key="1">
    <citation type="submission" date="2023-08" db="EMBL/GenBank/DDBJ databases">
        <authorList>
            <person name="Park J.-S."/>
        </authorList>
    </citation>
    <scope>NUCLEOTIDE SEQUENCE [LARGE SCALE GENOMIC DNA]</scope>
    <source>
        <strain evidence="6 7">2205BS29-5</strain>
    </source>
</reference>
<dbReference type="Gene3D" id="3.40.190.10">
    <property type="entry name" value="Periplasmic binding protein-like II"/>
    <property type="match status" value="2"/>
</dbReference>
<dbReference type="RefSeq" id="WP_305963416.1">
    <property type="nucleotide sequence ID" value="NZ_JAVAMQ010000008.1"/>
</dbReference>
<evidence type="ECO:0000259" key="5">
    <source>
        <dbReference type="PROSITE" id="PS50931"/>
    </source>
</evidence>
<dbReference type="SUPFAM" id="SSF53850">
    <property type="entry name" value="Periplasmic binding protein-like II"/>
    <property type="match status" value="1"/>
</dbReference>
<name>A0ABT9JCX0_9RHOB</name>
<dbReference type="EMBL" id="JAVAMQ010000008">
    <property type="protein sequence ID" value="MDP5307565.1"/>
    <property type="molecule type" value="Genomic_DNA"/>
</dbReference>
<dbReference type="InterPro" id="IPR036388">
    <property type="entry name" value="WH-like_DNA-bd_sf"/>
</dbReference>
<evidence type="ECO:0000256" key="1">
    <source>
        <dbReference type="ARBA" id="ARBA00009437"/>
    </source>
</evidence>
<dbReference type="InterPro" id="IPR000847">
    <property type="entry name" value="LysR_HTH_N"/>
</dbReference>
<accession>A0ABT9JCX0</accession>
<dbReference type="InterPro" id="IPR058163">
    <property type="entry name" value="LysR-type_TF_proteobact-type"/>
</dbReference>
<dbReference type="InterPro" id="IPR036390">
    <property type="entry name" value="WH_DNA-bd_sf"/>
</dbReference>
<dbReference type="PRINTS" id="PR00039">
    <property type="entry name" value="HTHLYSR"/>
</dbReference>
<dbReference type="SUPFAM" id="SSF46785">
    <property type="entry name" value="Winged helix' DNA-binding domain"/>
    <property type="match status" value="1"/>
</dbReference>
<organism evidence="6 7">
    <name type="scientific">Paracoccus spongiarum</name>
    <dbReference type="NCBI Taxonomy" id="3064387"/>
    <lineage>
        <taxon>Bacteria</taxon>
        <taxon>Pseudomonadati</taxon>
        <taxon>Pseudomonadota</taxon>
        <taxon>Alphaproteobacteria</taxon>
        <taxon>Rhodobacterales</taxon>
        <taxon>Paracoccaceae</taxon>
        <taxon>Paracoccus</taxon>
    </lineage>
</organism>
<evidence type="ECO:0000256" key="2">
    <source>
        <dbReference type="ARBA" id="ARBA00023015"/>
    </source>
</evidence>
<dbReference type="Pfam" id="PF00126">
    <property type="entry name" value="HTH_1"/>
    <property type="match status" value="1"/>
</dbReference>
<dbReference type="PANTHER" id="PTHR30537">
    <property type="entry name" value="HTH-TYPE TRANSCRIPTIONAL REGULATOR"/>
    <property type="match status" value="1"/>
</dbReference>
<protein>
    <submittedName>
        <fullName evidence="6">LysR substrate-binding domain-containing protein</fullName>
    </submittedName>
</protein>
<proteinExistence type="inferred from homology"/>
<comment type="caution">
    <text evidence="6">The sequence shown here is derived from an EMBL/GenBank/DDBJ whole genome shotgun (WGS) entry which is preliminary data.</text>
</comment>
<keyword evidence="4" id="KW-0804">Transcription</keyword>
<keyword evidence="2" id="KW-0805">Transcription regulation</keyword>